<dbReference type="AlphaFoldDB" id="W2KB76"/>
<reference evidence="3" key="2">
    <citation type="submission" date="2013-11" db="EMBL/GenBank/DDBJ databases">
        <title>The Genome Sequence of Phytophthora parasitica IAC_01/95.</title>
        <authorList>
            <consortium name="The Broad Institute Genomics Platform"/>
            <person name="Russ C."/>
            <person name="Tyler B."/>
            <person name="Panabieres F."/>
            <person name="Shan W."/>
            <person name="Tripathy S."/>
            <person name="Grunwald N."/>
            <person name="Machado M."/>
            <person name="Johnson C.S."/>
            <person name="Arredondo F."/>
            <person name="Hong C."/>
            <person name="Coffey M."/>
            <person name="Young S.K."/>
            <person name="Zeng Q."/>
            <person name="Gargeya S."/>
            <person name="Fitzgerald M."/>
            <person name="Abouelleil A."/>
            <person name="Alvarado L."/>
            <person name="Chapman S.B."/>
            <person name="Gainer-Dewar J."/>
            <person name="Goldberg J."/>
            <person name="Griggs A."/>
            <person name="Gujja S."/>
            <person name="Hansen M."/>
            <person name="Howarth C."/>
            <person name="Imamovic A."/>
            <person name="Ireland A."/>
            <person name="Larimer J."/>
            <person name="McCowan C."/>
            <person name="Murphy C."/>
            <person name="Pearson M."/>
            <person name="Poon T.W."/>
            <person name="Priest M."/>
            <person name="Roberts A."/>
            <person name="Saif S."/>
            <person name="Shea T."/>
            <person name="Sykes S."/>
            <person name="Wortman J."/>
            <person name="Nusbaum C."/>
            <person name="Birren B."/>
        </authorList>
    </citation>
    <scope>NUCLEOTIDE SEQUENCE [LARGE SCALE GENOMIC DNA]</scope>
    <source>
        <strain evidence="3">IAC_01/95</strain>
    </source>
</reference>
<protein>
    <submittedName>
        <fullName evidence="2">Uncharacterized protein</fullName>
    </submittedName>
</protein>
<feature type="region of interest" description="Disordered" evidence="1">
    <location>
        <begin position="1"/>
        <end position="41"/>
    </location>
</feature>
<dbReference type="EMBL" id="KI695685">
    <property type="protein sequence ID" value="ETM35002.1"/>
    <property type="molecule type" value="Genomic_DNA"/>
</dbReference>
<reference evidence="2" key="1">
    <citation type="submission" date="2013-11" db="EMBL/GenBank/DDBJ databases">
        <title>The Genome Sequence of Phytophthora parasitica CHvinca01.</title>
        <authorList>
            <consortium name="The Broad Institute Genomics Platform"/>
            <person name="Russ C."/>
            <person name="Tyler B."/>
            <person name="Panabieres F."/>
            <person name="Shan W."/>
            <person name="Tripathy S."/>
            <person name="Grunwald N."/>
            <person name="Machado M."/>
            <person name="Johnson C.S."/>
            <person name="Arredondo F."/>
            <person name="Hong C."/>
            <person name="Coffey M."/>
            <person name="Young S.K."/>
            <person name="Zeng Q."/>
            <person name="Gargeya S."/>
            <person name="Fitzgerald M."/>
            <person name="Abouelleil A."/>
            <person name="Alvarado L."/>
            <person name="Chapman S.B."/>
            <person name="Gainer-Dewar J."/>
            <person name="Goldberg J."/>
            <person name="Griggs A."/>
            <person name="Gujja S."/>
            <person name="Hansen M."/>
            <person name="Howarth C."/>
            <person name="Imamovic A."/>
            <person name="Ireland A."/>
            <person name="Larimer J."/>
            <person name="McCowan C."/>
            <person name="Murphy C."/>
            <person name="Pearson M."/>
            <person name="Poon T.W."/>
            <person name="Priest M."/>
            <person name="Roberts A."/>
            <person name="Saif S."/>
            <person name="Shea T."/>
            <person name="Sykes S."/>
            <person name="Wortman J."/>
            <person name="Nusbaum C."/>
            <person name="Birren B."/>
        </authorList>
    </citation>
    <scope>NUCLEOTIDE SEQUENCE [LARGE SCALE GENOMIC DNA]</scope>
    <source>
        <strain evidence="2">CHvinca01</strain>
    </source>
</reference>
<evidence type="ECO:0000313" key="3">
    <source>
        <dbReference type="EMBL" id="ETM35002.1"/>
    </source>
</evidence>
<dbReference type="EMBL" id="KI682455">
    <property type="protein sequence ID" value="ETL81814.1"/>
    <property type="molecule type" value="Genomic_DNA"/>
</dbReference>
<proteinExistence type="predicted"/>
<feature type="compositionally biased region" description="Polar residues" evidence="1">
    <location>
        <begin position="13"/>
        <end position="30"/>
    </location>
</feature>
<name>W2KB76_PHYNI</name>
<evidence type="ECO:0000313" key="2">
    <source>
        <dbReference type="EMBL" id="ETL81814.1"/>
    </source>
</evidence>
<gene>
    <name evidence="3" type="ORF">L914_18033</name>
    <name evidence="2" type="ORF">L917_17947</name>
</gene>
<evidence type="ECO:0000256" key="1">
    <source>
        <dbReference type="SAM" id="MobiDB-lite"/>
    </source>
</evidence>
<organism evidence="2">
    <name type="scientific">Phytophthora nicotianae</name>
    <name type="common">Potato buckeye rot agent</name>
    <name type="synonym">Phytophthora parasitica</name>
    <dbReference type="NCBI Taxonomy" id="4792"/>
    <lineage>
        <taxon>Eukaryota</taxon>
        <taxon>Sar</taxon>
        <taxon>Stramenopiles</taxon>
        <taxon>Oomycota</taxon>
        <taxon>Peronosporomycetes</taxon>
        <taxon>Peronosporales</taxon>
        <taxon>Peronosporaceae</taxon>
        <taxon>Phytophthora</taxon>
    </lineage>
</organism>
<sequence>MSVSDLLQAPIQPEQSVHLSSTQSAKSVLLSQRLGERTLHD</sequence>
<dbReference type="Proteomes" id="UP000054423">
    <property type="component" value="Unassembled WGS sequence"/>
</dbReference>
<accession>W2KB76</accession>
<dbReference type="Proteomes" id="UP000054532">
    <property type="component" value="Unassembled WGS sequence"/>
</dbReference>